<evidence type="ECO:0000259" key="21">
    <source>
        <dbReference type="SMART" id="SM00460"/>
    </source>
</evidence>
<comment type="subcellular location">
    <subcellularLocation>
        <location evidence="2">Membrane</location>
        <topology evidence="2">Lipid-anchor</topology>
    </subcellularLocation>
</comment>
<keyword evidence="6" id="KW-0479">Metal-binding</keyword>
<dbReference type="GO" id="GO:0046872">
    <property type="term" value="F:metal ion binding"/>
    <property type="evidence" value="ECO:0007669"/>
    <property type="project" value="UniProtKB-KW"/>
</dbReference>
<evidence type="ECO:0000256" key="4">
    <source>
        <dbReference type="ARBA" id="ARBA00022553"/>
    </source>
</evidence>
<dbReference type="SMART" id="SM00460">
    <property type="entry name" value="TGc"/>
    <property type="match status" value="1"/>
</dbReference>
<comment type="similarity">
    <text evidence="3">Belongs to the transglutaminase superfamily. Transglutaminase family.</text>
</comment>
<dbReference type="Proteomes" id="UP001059041">
    <property type="component" value="Linkage Group LG21"/>
</dbReference>
<dbReference type="InterPro" id="IPR014756">
    <property type="entry name" value="Ig_E-set"/>
</dbReference>
<dbReference type="Pfam" id="PF00868">
    <property type="entry name" value="Transglut_N"/>
    <property type="match status" value="1"/>
</dbReference>
<comment type="caution">
    <text evidence="22">The sequence shown here is derived from an EMBL/GenBank/DDBJ whole genome shotgun (WGS) entry which is preliminary data.</text>
</comment>
<dbReference type="InterPro" id="IPR013783">
    <property type="entry name" value="Ig-like_fold"/>
</dbReference>
<name>A0A9W7WB85_TRIRA</name>
<dbReference type="PANTHER" id="PTHR11590:SF49">
    <property type="entry name" value="PROTEIN-GLUTAMINE GAMMA-GLUTAMYLTRANSFERASE K"/>
    <property type="match status" value="1"/>
</dbReference>
<keyword evidence="11" id="KW-0449">Lipoprotein</keyword>
<organism evidence="22 23">
    <name type="scientific">Triplophysa rosa</name>
    <name type="common">Cave loach</name>
    <dbReference type="NCBI Taxonomy" id="992332"/>
    <lineage>
        <taxon>Eukaryota</taxon>
        <taxon>Metazoa</taxon>
        <taxon>Chordata</taxon>
        <taxon>Craniata</taxon>
        <taxon>Vertebrata</taxon>
        <taxon>Euteleostomi</taxon>
        <taxon>Actinopterygii</taxon>
        <taxon>Neopterygii</taxon>
        <taxon>Teleostei</taxon>
        <taxon>Ostariophysi</taxon>
        <taxon>Cypriniformes</taxon>
        <taxon>Nemacheilidae</taxon>
        <taxon>Triplophysa</taxon>
    </lineage>
</organism>
<dbReference type="InterPro" id="IPR036238">
    <property type="entry name" value="Transglutaminase_C_sf"/>
</dbReference>
<dbReference type="FunFam" id="3.90.260.10:FF:000001">
    <property type="entry name" value="Protein-glutamine gamma-glutamyltransferase 2"/>
    <property type="match status" value="1"/>
</dbReference>
<feature type="non-terminal residue" evidence="22">
    <location>
        <position position="925"/>
    </location>
</feature>
<reference evidence="22" key="1">
    <citation type="submission" date="2021-02" db="EMBL/GenBank/DDBJ databases">
        <title>Comparative genomics reveals that relaxation of natural selection precedes convergent phenotypic evolution of cavefish.</title>
        <authorList>
            <person name="Peng Z."/>
        </authorList>
    </citation>
    <scope>NUCLEOTIDE SEQUENCE</scope>
    <source>
        <tissue evidence="22">Muscle</tissue>
    </source>
</reference>
<evidence type="ECO:0000256" key="14">
    <source>
        <dbReference type="ARBA" id="ARBA00038573"/>
    </source>
</evidence>
<evidence type="ECO:0000256" key="2">
    <source>
        <dbReference type="ARBA" id="ARBA00004635"/>
    </source>
</evidence>
<keyword evidence="4" id="KW-0597">Phosphoprotein</keyword>
<evidence type="ECO:0000256" key="5">
    <source>
        <dbReference type="ARBA" id="ARBA00022679"/>
    </source>
</evidence>
<dbReference type="EMBL" id="JAFHDT010000021">
    <property type="protein sequence ID" value="KAI7794537.1"/>
    <property type="molecule type" value="Genomic_DNA"/>
</dbReference>
<comment type="cofactor">
    <cofactor evidence="1">
        <name>Ca(2+)</name>
        <dbReference type="ChEBI" id="CHEBI:29108"/>
    </cofactor>
</comment>
<evidence type="ECO:0000313" key="23">
    <source>
        <dbReference type="Proteomes" id="UP001059041"/>
    </source>
</evidence>
<dbReference type="FunFam" id="2.60.40.10:FF:001143">
    <property type="entry name" value="Protein-glutamine gamma-glutamyltransferase K"/>
    <property type="match status" value="1"/>
</dbReference>
<dbReference type="GO" id="GO:0031424">
    <property type="term" value="P:keratinization"/>
    <property type="evidence" value="ECO:0007669"/>
    <property type="project" value="UniProtKB-KW"/>
</dbReference>
<dbReference type="InterPro" id="IPR008958">
    <property type="entry name" value="Transglutaminase_C"/>
</dbReference>
<dbReference type="Gene3D" id="3.90.260.10">
    <property type="entry name" value="Transglutaminase-like"/>
    <property type="match status" value="1"/>
</dbReference>
<evidence type="ECO:0000256" key="20">
    <source>
        <dbReference type="ARBA" id="ARBA00051843"/>
    </source>
</evidence>
<dbReference type="Pfam" id="PF00927">
    <property type="entry name" value="Transglut_C"/>
    <property type="match status" value="2"/>
</dbReference>
<dbReference type="SUPFAM" id="SSF54001">
    <property type="entry name" value="Cysteine proteinases"/>
    <property type="match status" value="1"/>
</dbReference>
<evidence type="ECO:0000256" key="18">
    <source>
        <dbReference type="ARBA" id="ARBA00043229"/>
    </source>
</evidence>
<dbReference type="GO" id="GO:0016020">
    <property type="term" value="C:membrane"/>
    <property type="evidence" value="ECO:0007669"/>
    <property type="project" value="UniProtKB-SubCell"/>
</dbReference>
<evidence type="ECO:0000256" key="1">
    <source>
        <dbReference type="ARBA" id="ARBA00001913"/>
    </source>
</evidence>
<dbReference type="InterPro" id="IPR036985">
    <property type="entry name" value="Transglutaminase-like_sf"/>
</dbReference>
<comment type="function">
    <text evidence="19">Catalyzes the cross-linking of proteins and the conjugation of polyamines to proteins. Responsible for cross-linking epidermal proteins during formation of the stratum corneum. Involved in cell proliferation.</text>
</comment>
<dbReference type="Pfam" id="PF01841">
    <property type="entry name" value="Transglut_core"/>
    <property type="match status" value="1"/>
</dbReference>
<keyword evidence="10" id="KW-0417">Keratinization</keyword>
<evidence type="ECO:0000256" key="6">
    <source>
        <dbReference type="ARBA" id="ARBA00022723"/>
    </source>
</evidence>
<dbReference type="PANTHER" id="PTHR11590">
    <property type="entry name" value="PROTEIN-GLUTAMINE GAMMA-GLUTAMYLTRANSFERASE"/>
    <property type="match status" value="1"/>
</dbReference>
<dbReference type="InterPro" id="IPR001102">
    <property type="entry name" value="Transglutaminase_N"/>
</dbReference>
<evidence type="ECO:0000256" key="19">
    <source>
        <dbReference type="ARBA" id="ARBA00045815"/>
    </source>
</evidence>
<accession>A0A9W7WB85</accession>
<dbReference type="SUPFAM" id="SSF81296">
    <property type="entry name" value="E set domains"/>
    <property type="match status" value="1"/>
</dbReference>
<dbReference type="SUPFAM" id="SSF49309">
    <property type="entry name" value="Transglutaminase, two C-terminal domains"/>
    <property type="match status" value="2"/>
</dbReference>
<comment type="catalytic activity">
    <reaction evidence="20">
        <text>L-glutaminyl-[protein] + L-lysyl-[protein] = [protein]-L-lysyl-N(6)-5-L-glutamyl-[protein] + NH4(+)</text>
        <dbReference type="Rhea" id="RHEA:54816"/>
        <dbReference type="Rhea" id="RHEA-COMP:9752"/>
        <dbReference type="Rhea" id="RHEA-COMP:10207"/>
        <dbReference type="Rhea" id="RHEA-COMP:14005"/>
        <dbReference type="ChEBI" id="CHEBI:28938"/>
        <dbReference type="ChEBI" id="CHEBI:29969"/>
        <dbReference type="ChEBI" id="CHEBI:30011"/>
        <dbReference type="ChEBI" id="CHEBI:138370"/>
        <dbReference type="EC" id="2.3.2.13"/>
    </reaction>
</comment>
<keyword evidence="9" id="KW-0564">Palmitate</keyword>
<sequence>CSGCCAPLSRFTSVRKSSPDVPCAQCALVRGEGGGRAFSRLSGDRENQSPLADGCIKEIPQCQKSLIQTLILLQQQSRLTSRTFSPTTANMSQKKSICLTGRFPCIKCDDWKSPCVKPVCEHGPYIKPGCKQGPCNKPGCDHKPCIKPICVQDPCIKPGADHKPCVKPICEQGACVKPDCDHKPCFKPVCGQQPCNKTGCDHKPCIKPVCGQNPKSCHDDQQNMILESEGRGCGTEVPDVVLQVRCIDLIKSRKEQNRLEHRANCYHSDHLIVRRGQTFQMWIELSRPFNPKTDQLLLELRLGDVPSIRNGTLVIVPLVDELKKTHWAAKIVQQEHNRVKLCVYSVSTAPIGRYRLTVVTRGPKGRASSAYKPCNDIYMLFNPWCKDDSVYLDDDAQRNEYVLNDTGIIYHGTKHQVSCRNWNFDQFDEGILDACLFVLEKSGAACLGWGDPVIVARVLSAMVNADNDCGVLMGNWSNCYESGTSPAAWCGSGEILRQYHKTVGKPVKYGQSVAFAGVTNTLLRCLGIPARPVTNFCSAHDTDVSVTTDVYIDENCEPIKHLNKDSIWNFHVWNECWMTRPDLPAGFGGWQVVDATPQETSQGFFRCGPTSVSAVRSGQVFHKYDTPFVFAEVNSDIVYWQRTACGSFAVIHVDKSAVGHSISTKAVGSDKRVEITHHYKHPEGSEEERKAVETAAQHGSKRCEFPPPCAEDVVCEISMQKDPLCVGKDAVLSITLKNKCNSPRTVTLGSQVVAIYYTGVQKTLVKKDQTCIELKACESKTLSWTLRHEDYRCHLVDHSCLMLMVTGQVLQTKQILAKQFRFRLCTPDLVITPACDCVVGMEVLIKITFKNPLSCMLKNVTIRIEGLGLKRCRTINYGDIASLATVSLTETFIPKCHGPCKLVASLDCPQLTQVHGACNLVVKEK</sequence>
<keyword evidence="5" id="KW-0808">Transferase</keyword>
<evidence type="ECO:0000256" key="16">
    <source>
        <dbReference type="ARBA" id="ARBA00041651"/>
    </source>
</evidence>
<dbReference type="EC" id="2.3.2.13" evidence="13"/>
<evidence type="ECO:0000256" key="3">
    <source>
        <dbReference type="ARBA" id="ARBA00005968"/>
    </source>
</evidence>
<dbReference type="FunFam" id="2.60.40.10:FF:000171">
    <property type="entry name" value="protein-glutamine gamma-glutamyltransferase 6"/>
    <property type="match status" value="1"/>
</dbReference>
<dbReference type="InterPro" id="IPR050779">
    <property type="entry name" value="Transglutaminase"/>
</dbReference>
<evidence type="ECO:0000256" key="7">
    <source>
        <dbReference type="ARBA" id="ARBA00022837"/>
    </source>
</evidence>
<keyword evidence="12" id="KW-0012">Acyltransferase</keyword>
<dbReference type="GO" id="GO:0003810">
    <property type="term" value="F:protein-glutamine gamma-glutamyltransferase activity"/>
    <property type="evidence" value="ECO:0007669"/>
    <property type="project" value="UniProtKB-EC"/>
</dbReference>
<comment type="subunit">
    <text evidence="14">Interacts with PLAAT4.</text>
</comment>
<keyword evidence="7" id="KW-0106">Calcium</keyword>
<evidence type="ECO:0000256" key="9">
    <source>
        <dbReference type="ARBA" id="ARBA00023139"/>
    </source>
</evidence>
<dbReference type="AlphaFoldDB" id="A0A9W7WB85"/>
<evidence type="ECO:0000256" key="10">
    <source>
        <dbReference type="ARBA" id="ARBA00023249"/>
    </source>
</evidence>
<evidence type="ECO:0000256" key="12">
    <source>
        <dbReference type="ARBA" id="ARBA00023315"/>
    </source>
</evidence>
<evidence type="ECO:0000256" key="17">
    <source>
        <dbReference type="ARBA" id="ARBA00041726"/>
    </source>
</evidence>
<dbReference type="InterPro" id="IPR002931">
    <property type="entry name" value="Transglutaminase-like"/>
</dbReference>
<keyword evidence="23" id="KW-1185">Reference proteome</keyword>
<evidence type="ECO:0000256" key="13">
    <source>
        <dbReference type="ARBA" id="ARBA00024222"/>
    </source>
</evidence>
<dbReference type="InterPro" id="IPR038765">
    <property type="entry name" value="Papain-like_cys_pep_sf"/>
</dbReference>
<proteinExistence type="inferred from homology"/>
<dbReference type="Gene3D" id="2.60.40.10">
    <property type="entry name" value="Immunoglobulins"/>
    <property type="match status" value="3"/>
</dbReference>
<evidence type="ECO:0000313" key="22">
    <source>
        <dbReference type="EMBL" id="KAI7794537.1"/>
    </source>
</evidence>
<feature type="domain" description="Transglutaminase-like" evidence="21">
    <location>
        <begin position="504"/>
        <end position="597"/>
    </location>
</feature>
<evidence type="ECO:0000256" key="15">
    <source>
        <dbReference type="ARBA" id="ARBA00040559"/>
    </source>
</evidence>
<dbReference type="FunFam" id="2.60.40.10:FF:000090">
    <property type="entry name" value="Protein-glutamine gamma-glutamyltransferase 2"/>
    <property type="match status" value="1"/>
</dbReference>
<dbReference type="GO" id="GO:0007399">
    <property type="term" value="P:nervous system development"/>
    <property type="evidence" value="ECO:0007669"/>
    <property type="project" value="UniProtKB-ARBA"/>
</dbReference>
<keyword evidence="8" id="KW-0472">Membrane</keyword>
<protein>
    <recommendedName>
        <fullName evidence="15">Protein-glutamine gamma-glutamyltransferase K</fullName>
        <ecNumber evidence="13">2.3.2.13</ecNumber>
    </recommendedName>
    <alternativeName>
        <fullName evidence="18">Epidermal TGase</fullName>
    </alternativeName>
    <alternativeName>
        <fullName evidence="17">Transglutaminase K</fullName>
    </alternativeName>
    <alternativeName>
        <fullName evidence="16">Transglutaminase-1</fullName>
    </alternativeName>
</protein>
<evidence type="ECO:0000256" key="11">
    <source>
        <dbReference type="ARBA" id="ARBA00023288"/>
    </source>
</evidence>
<evidence type="ECO:0000256" key="8">
    <source>
        <dbReference type="ARBA" id="ARBA00023136"/>
    </source>
</evidence>
<gene>
    <name evidence="22" type="ORF">IRJ41_015336</name>
</gene>